<comment type="caution">
    <text evidence="1">The sequence shown here is derived from an EMBL/GenBank/DDBJ whole genome shotgun (WGS) entry which is preliminary data.</text>
</comment>
<dbReference type="Proteomes" id="UP001148662">
    <property type="component" value="Unassembled WGS sequence"/>
</dbReference>
<reference evidence="1" key="1">
    <citation type="submission" date="2022-07" db="EMBL/GenBank/DDBJ databases">
        <title>Genome Sequence of Phlebia brevispora.</title>
        <authorList>
            <person name="Buettner E."/>
        </authorList>
    </citation>
    <scope>NUCLEOTIDE SEQUENCE</scope>
    <source>
        <strain evidence="1">MPL23</strain>
    </source>
</reference>
<accession>A0ACC1T3K1</accession>
<dbReference type="EMBL" id="JANHOG010000709">
    <property type="protein sequence ID" value="KAJ3552075.1"/>
    <property type="molecule type" value="Genomic_DNA"/>
</dbReference>
<name>A0ACC1T3K1_9APHY</name>
<evidence type="ECO:0000313" key="1">
    <source>
        <dbReference type="EMBL" id="KAJ3552075.1"/>
    </source>
</evidence>
<organism evidence="1 2">
    <name type="scientific">Phlebia brevispora</name>
    <dbReference type="NCBI Taxonomy" id="194682"/>
    <lineage>
        <taxon>Eukaryota</taxon>
        <taxon>Fungi</taxon>
        <taxon>Dikarya</taxon>
        <taxon>Basidiomycota</taxon>
        <taxon>Agaricomycotina</taxon>
        <taxon>Agaricomycetes</taxon>
        <taxon>Polyporales</taxon>
        <taxon>Meruliaceae</taxon>
        <taxon>Phlebia</taxon>
    </lineage>
</organism>
<evidence type="ECO:0000313" key="2">
    <source>
        <dbReference type="Proteomes" id="UP001148662"/>
    </source>
</evidence>
<protein>
    <submittedName>
        <fullName evidence="1">Uncharacterized protein</fullName>
    </submittedName>
</protein>
<proteinExistence type="predicted"/>
<gene>
    <name evidence="1" type="ORF">NM688_g4347</name>
</gene>
<sequence length="871" mass="99006">MGIPLWTREQVANRILAGENLVIDVNGFHPINALFCQCDKIHVSGTRTQQLLRSELFGATTLDPRTCCTLRVLEHYHIMTLQSKVNQYDYYKSLEKLTDNTGLTMHYDRLKAFLRIVREYRHLKMLKRAGRGHETGGIPATRPGDLCVLCPACPRPGVNLPDNWRNAPENQRYIYSMFIAIDANFRLRRRAISSDARDPPLASGLGYFVEDEAYRAHLAEYANQEEISNCTNHSAVAQANKKTYKGYATTGVGMACCSRHGFVLPNGVGDLQRGERYCNMDFIWLSVLKLLSMDLDKTLSYDIICQWSKHLEQRAANFPQRLFTDVVLNNVRYIIPKYHFRAHKEEGHNIFSLNLLPGVGRTDGEEIERNWSRHNATSASTREMGPGARFDTLEDHFGWANWQKTVVLGVLLCDRLRRAIAERAHYQQLYDDFVSGIPKEKAAEWIKQVIAWERDCSQPDPYYIEPTGMTEADIRLKLAQEDDEEAACGHLSLHSITPAVMLMELLDIEHQQRKFCSQHPRGRGGTAAQSATVIEKRTALRRRLANIRAVQAIYIPCAPALVATYEQGLKTKGLSTEFIEEQPLFLPSGIDADALERCEPGLADIENRLREGQLRDSLDKLRVQLHIKARMLKFKADNVRNQGANTQANKRLQDNQAKIKALADKYRAARKAKLALAGSGGWEYEWRDLKHGDERCMTEDDPTMDRAASEGRKAVSWIWIAAGTRREGEKTADIPGIDDAIRIEFLRARARAQRFVEEVNILVEEQRRVLVSLRANTAMWDRREEAARSIECPITREGAAAYATGQAALQRDLAMKFTEMWSNQYSLPSARVEAQEPTDKKEDDGELMFGYDDDSDEDVENEDVHASDDEL</sequence>
<keyword evidence="2" id="KW-1185">Reference proteome</keyword>